<dbReference type="PANTHER" id="PTHR11102">
    <property type="entry name" value="SEL-1-LIKE PROTEIN"/>
    <property type="match status" value="1"/>
</dbReference>
<reference evidence="8 9" key="1">
    <citation type="submission" date="2024-03" db="EMBL/GenBank/DDBJ databases">
        <title>Aureococcus anophagefferens CCMP1851 and Kratosvirus quantuckense: Draft genome of a second virus-susceptible host strain in the model system.</title>
        <authorList>
            <person name="Chase E."/>
            <person name="Truchon A.R."/>
            <person name="Schepens W."/>
            <person name="Wilhelm S.W."/>
        </authorList>
    </citation>
    <scope>NUCLEOTIDE SEQUENCE [LARGE SCALE GENOMIC DNA]</scope>
    <source>
        <strain evidence="8 9">CCMP1851</strain>
    </source>
</reference>
<evidence type="ECO:0000313" key="8">
    <source>
        <dbReference type="EMBL" id="KAK7237644.1"/>
    </source>
</evidence>
<evidence type="ECO:0000313" key="9">
    <source>
        <dbReference type="Proteomes" id="UP001363151"/>
    </source>
</evidence>
<proteinExistence type="inferred from homology"/>
<dbReference type="Pfam" id="PF08238">
    <property type="entry name" value="Sel1"/>
    <property type="match status" value="3"/>
</dbReference>
<dbReference type="Gene3D" id="6.10.140.2220">
    <property type="match status" value="1"/>
</dbReference>
<organism evidence="8 9">
    <name type="scientific">Aureococcus anophagefferens</name>
    <name type="common">Harmful bloom alga</name>
    <dbReference type="NCBI Taxonomy" id="44056"/>
    <lineage>
        <taxon>Eukaryota</taxon>
        <taxon>Sar</taxon>
        <taxon>Stramenopiles</taxon>
        <taxon>Ochrophyta</taxon>
        <taxon>Pelagophyceae</taxon>
        <taxon>Pelagomonadales</taxon>
        <taxon>Pelagomonadaceae</taxon>
        <taxon>Aureococcus</taxon>
    </lineage>
</organism>
<feature type="region of interest" description="Disordered" evidence="6">
    <location>
        <begin position="112"/>
        <end position="138"/>
    </location>
</feature>
<name>A0ABR1FSR9_AURAN</name>
<dbReference type="InterPro" id="IPR057053">
    <property type="entry name" value="MYND_ZMYND11_ZMYD8"/>
</dbReference>
<sequence>MSNADGHDWRAKKKEYEEVNARRKARALRASCSVCGEKAKLNCPCGITQYCDLDCQRKDWKERGHRAVCKKIQAEKKKAAEPEAPAPVFGPAPRSAVDDIRARIKARDEAARERKEAELESKKASVAGPAVPRGRRGALASAARTPVEGSECPVCRAAWDVNSLRKLRLCCCRIVCLDCHERVYRDPCPLCAAPPPKDHAASLARLERLARKDVPEALNVLATAHRDGLLGREQDDRKAVKFYRRAAKRGSLQAATSLGYLMTKGRGTKQDLYEAMAVWHEAAKKGCAQAQCNLGAELYHDAERGRFNAGVTRDKVEDTFREAVYWITLAAEQDHQMGIYCVAMLFMKGLTPHLSEDRVEAMMERWCRVAAKQGDPSAIFQVWLEDKKYHIYAACVVAALFYAGRYVGLGLDVAAWPAAVSAWLDGARAFRLRGAGAGPAALGRVGRILFAEL</sequence>
<comment type="similarity">
    <text evidence="4">Belongs to the sel-1 family.</text>
</comment>
<evidence type="ECO:0000259" key="7">
    <source>
        <dbReference type="PROSITE" id="PS50865"/>
    </source>
</evidence>
<evidence type="ECO:0000256" key="5">
    <source>
        <dbReference type="PROSITE-ProRule" id="PRU00134"/>
    </source>
</evidence>
<dbReference type="Gene3D" id="1.25.40.10">
    <property type="entry name" value="Tetratricopeptide repeat domain"/>
    <property type="match status" value="1"/>
</dbReference>
<dbReference type="EMBL" id="JBBJCI010000248">
    <property type="protein sequence ID" value="KAK7237644.1"/>
    <property type="molecule type" value="Genomic_DNA"/>
</dbReference>
<accession>A0ABR1FSR9</accession>
<comment type="caution">
    <text evidence="8">The sequence shown here is derived from an EMBL/GenBank/DDBJ whole genome shotgun (WGS) entry which is preliminary data.</text>
</comment>
<protein>
    <recommendedName>
        <fullName evidence="7">MYND-type domain-containing protein</fullName>
    </recommendedName>
</protein>
<keyword evidence="2 5" id="KW-0863">Zinc-finger</keyword>
<evidence type="ECO:0000256" key="3">
    <source>
        <dbReference type="ARBA" id="ARBA00022833"/>
    </source>
</evidence>
<dbReference type="Pfam" id="PF24324">
    <property type="entry name" value="MYND_ZMYND11_ZMYD8"/>
    <property type="match status" value="1"/>
</dbReference>
<keyword evidence="9" id="KW-1185">Reference proteome</keyword>
<dbReference type="PANTHER" id="PTHR11102:SF160">
    <property type="entry name" value="ERAD-ASSOCIATED E3 UBIQUITIN-PROTEIN LIGASE COMPONENT HRD3"/>
    <property type="match status" value="1"/>
</dbReference>
<dbReference type="InterPro" id="IPR011990">
    <property type="entry name" value="TPR-like_helical_dom_sf"/>
</dbReference>
<dbReference type="InterPro" id="IPR002893">
    <property type="entry name" value="Znf_MYND"/>
</dbReference>
<evidence type="ECO:0000256" key="4">
    <source>
        <dbReference type="ARBA" id="ARBA00038101"/>
    </source>
</evidence>
<dbReference type="InterPro" id="IPR050767">
    <property type="entry name" value="Sel1_AlgK"/>
</dbReference>
<feature type="compositionally biased region" description="Basic and acidic residues" evidence="6">
    <location>
        <begin position="112"/>
        <end position="123"/>
    </location>
</feature>
<evidence type="ECO:0000256" key="1">
    <source>
        <dbReference type="ARBA" id="ARBA00022723"/>
    </source>
</evidence>
<dbReference type="SMART" id="SM00671">
    <property type="entry name" value="SEL1"/>
    <property type="match status" value="3"/>
</dbReference>
<gene>
    <name evidence="8" type="ORF">SO694_00098055</name>
</gene>
<dbReference type="Proteomes" id="UP001363151">
    <property type="component" value="Unassembled WGS sequence"/>
</dbReference>
<evidence type="ECO:0000256" key="2">
    <source>
        <dbReference type="ARBA" id="ARBA00022771"/>
    </source>
</evidence>
<feature type="domain" description="MYND-type" evidence="7">
    <location>
        <begin position="32"/>
        <end position="69"/>
    </location>
</feature>
<dbReference type="SUPFAM" id="SSF144232">
    <property type="entry name" value="HIT/MYND zinc finger-like"/>
    <property type="match status" value="1"/>
</dbReference>
<dbReference type="SUPFAM" id="SSF81901">
    <property type="entry name" value="HCP-like"/>
    <property type="match status" value="1"/>
</dbReference>
<dbReference type="InterPro" id="IPR006597">
    <property type="entry name" value="Sel1-like"/>
</dbReference>
<dbReference type="PROSITE" id="PS50865">
    <property type="entry name" value="ZF_MYND_2"/>
    <property type="match status" value="1"/>
</dbReference>
<keyword evidence="1" id="KW-0479">Metal-binding</keyword>
<evidence type="ECO:0000256" key="6">
    <source>
        <dbReference type="SAM" id="MobiDB-lite"/>
    </source>
</evidence>
<keyword evidence="3" id="KW-0862">Zinc</keyword>
<dbReference type="PROSITE" id="PS01360">
    <property type="entry name" value="ZF_MYND_1"/>
    <property type="match status" value="1"/>
</dbReference>